<comment type="catalytic activity">
    <reaction evidence="4">
        <text>a 2'-deoxyadenosine in DNA + S-adenosyl-L-methionine = an N(6)-methyl-2'-deoxyadenosine in DNA + S-adenosyl-L-homocysteine + H(+)</text>
        <dbReference type="Rhea" id="RHEA:15197"/>
        <dbReference type="Rhea" id="RHEA-COMP:12418"/>
        <dbReference type="Rhea" id="RHEA-COMP:12419"/>
        <dbReference type="ChEBI" id="CHEBI:15378"/>
        <dbReference type="ChEBI" id="CHEBI:57856"/>
        <dbReference type="ChEBI" id="CHEBI:59789"/>
        <dbReference type="ChEBI" id="CHEBI:90615"/>
        <dbReference type="ChEBI" id="CHEBI:90616"/>
        <dbReference type="EC" id="2.1.1.72"/>
    </reaction>
</comment>
<protein>
    <recommendedName>
        <fullName evidence="1">site-specific DNA-methyltransferase (adenine-specific)</fullName>
        <ecNumber evidence="1">2.1.1.72</ecNumber>
    </recommendedName>
</protein>
<accession>A0A7S6RET4</accession>
<keyword evidence="8" id="KW-1185">Reference proteome</keyword>
<dbReference type="GO" id="GO:0008170">
    <property type="term" value="F:N-methyltransferase activity"/>
    <property type="evidence" value="ECO:0007669"/>
    <property type="project" value="InterPro"/>
</dbReference>
<dbReference type="GO" id="GO:0003677">
    <property type="term" value="F:DNA binding"/>
    <property type="evidence" value="ECO:0007669"/>
    <property type="project" value="InterPro"/>
</dbReference>
<dbReference type="InterPro" id="IPR029063">
    <property type="entry name" value="SAM-dependent_MTases_sf"/>
</dbReference>
<evidence type="ECO:0000256" key="3">
    <source>
        <dbReference type="ARBA" id="ARBA00022679"/>
    </source>
</evidence>
<name>A0A7S6RET4_9CYAN</name>
<sequence>MKAISQQLQPLINNPDPDSRVEALQQLLGYPLKKLDPEGSRFWYLHPGNNQSEAEETSPIAVGFYPQLTGMTDTEAKQFFTSPAQQQEIYGHYTNRIFEAQPVMYLLLPSPQASGRVAFILPTEGGLRQTQIQTFNWGDSQLVPRLKRLTQTELPIAVDNLTSTPVPLVEWVFYDPIQTSQELAQLLAKSARVIEQIIPQVYHQESETGYLHNLLKSFQRELLPSLKLSSDNDKDYSFADIYAQTIAYALFTARVFGYVKDRKQGRNQQTLFDRKTAWKQLPETNPFLRQLFEDISKRTASELGDELIGAIAEIFGVLRAAKMEAILSDFEMKMNREDIVIRFYEDFLAAYKPQMRERRGVYYTPEPVVSYMVRSVDILVQEKFNKPLGLADPEVMILDPACGTGTFLLWICQLIYQRFQESGETMTAGLVERSWSGYVKERLLPRIFGFELLMAPYAICHLKLGLFLEETGYKFDGGVRLGVYLINTLEDVRLREETQQLNLAIPQMEELIAQEARDGSRVKKQEPIMVVIGNPPYSGHSENNNPWIKELVNDYYFVDGKPLGEKNPKWLQDDYVKFIRFAQWRIDESKRGILGFISNHGFLDNPTFRGMRQHLIKSFDQIYIYDLHGNSKKKETGIDGSKDENVFDIQQGVSITFAIKGEDRYINHAHLYGLRSDKYQVLTENTVKSTSFQVINAQSPFYLFIPQDRDLLGEYERYFKITDIMAVNVLGFQTHRDHFAIDFEPDKIYQRFNEMRDEKLSDEEYSRKYDIKDNRDWKLKEARTKIKADNNWQSKIITCLYRPFDWRYCYYSIAIIDRPRRELINHVAGKDNLCLLSSRQQSNIGYRHCFVSITPVNDCVISTTSREANQCFPLYLYPDTTNPQELQQEKRPNFSQDFLNKIETNLGYLPTAETIFYYIYAIFHSPTYRTRYAEFLKIDFPRVPLTSNNELFCQLAEYGQELVALHLMKSPQLNNLITQFTENGGGQIVDPGHPKYIQGAVVINKKGDKFTGVPEQVWNFYIGGYQVCQKWLKDRKGRTLNDEDILHYQRVVVALQETIKLMQLIDQTIPSFPVV</sequence>
<organism evidence="7 8">
    <name type="scientific">Anabaenopsis elenkinii CCIBt3563</name>
    <dbReference type="NCBI Taxonomy" id="2779889"/>
    <lineage>
        <taxon>Bacteria</taxon>
        <taxon>Bacillati</taxon>
        <taxon>Cyanobacteriota</taxon>
        <taxon>Cyanophyceae</taxon>
        <taxon>Nostocales</taxon>
        <taxon>Nodulariaceae</taxon>
        <taxon>Anabaenopsis</taxon>
    </lineage>
</organism>
<dbReference type="Pfam" id="PF02384">
    <property type="entry name" value="N6_Mtase"/>
    <property type="match status" value="1"/>
</dbReference>
<evidence type="ECO:0000313" key="8">
    <source>
        <dbReference type="Proteomes" id="UP000593846"/>
    </source>
</evidence>
<evidence type="ECO:0000259" key="6">
    <source>
        <dbReference type="Pfam" id="PF18135"/>
    </source>
</evidence>
<dbReference type="Gene3D" id="3.40.50.150">
    <property type="entry name" value="Vaccinia Virus protein VP39"/>
    <property type="match status" value="1"/>
</dbReference>
<dbReference type="PANTHER" id="PTHR33841">
    <property type="entry name" value="DNA METHYLTRANSFERASE YEEA-RELATED"/>
    <property type="match status" value="1"/>
</dbReference>
<dbReference type="PRINTS" id="PR00507">
    <property type="entry name" value="N12N6MTFRASE"/>
</dbReference>
<dbReference type="InterPro" id="IPR041635">
    <property type="entry name" value="Type_ISP_LLaBIII_C"/>
</dbReference>
<reference evidence="8" key="1">
    <citation type="submission" date="2020-10" db="EMBL/GenBank/DDBJ databases">
        <title>Genome-based taxonomic classification of the species Anabaenopsis elenkinii.</title>
        <authorList>
            <person name="Delbaje E."/>
            <person name="Andreote A.P.D."/>
            <person name="Pellegrinetti T.A."/>
            <person name="Cruz R.B."/>
            <person name="Branco L.H.Z."/>
            <person name="Fiore M.F."/>
        </authorList>
    </citation>
    <scope>NUCLEOTIDE SEQUENCE [LARGE SCALE GENOMIC DNA]</scope>
    <source>
        <strain evidence="8">CCIBt3563</strain>
    </source>
</reference>
<dbReference type="GO" id="GO:0009007">
    <property type="term" value="F:site-specific DNA-methyltransferase (adenine-specific) activity"/>
    <property type="evidence" value="ECO:0007669"/>
    <property type="project" value="UniProtKB-EC"/>
</dbReference>
<feature type="domain" description="DNA methylase adenine-specific" evidence="5">
    <location>
        <begin position="337"/>
        <end position="571"/>
    </location>
</feature>
<dbReference type="GO" id="GO:0032259">
    <property type="term" value="P:methylation"/>
    <property type="evidence" value="ECO:0007669"/>
    <property type="project" value="UniProtKB-KW"/>
</dbReference>
<dbReference type="Proteomes" id="UP000593846">
    <property type="component" value="Chromosome"/>
</dbReference>
<evidence type="ECO:0000259" key="5">
    <source>
        <dbReference type="Pfam" id="PF02384"/>
    </source>
</evidence>
<dbReference type="PANTHER" id="PTHR33841:SF1">
    <property type="entry name" value="DNA METHYLTRANSFERASE A"/>
    <property type="match status" value="1"/>
</dbReference>
<evidence type="ECO:0000256" key="4">
    <source>
        <dbReference type="ARBA" id="ARBA00047942"/>
    </source>
</evidence>
<feature type="domain" description="Type ISP restriction-modification enzyme LLaBIII C-terminal specificity" evidence="6">
    <location>
        <begin position="723"/>
        <end position="1064"/>
    </location>
</feature>
<dbReference type="EC" id="2.1.1.72" evidence="1"/>
<dbReference type="SUPFAM" id="SSF53335">
    <property type="entry name" value="S-adenosyl-L-methionine-dependent methyltransferases"/>
    <property type="match status" value="1"/>
</dbReference>
<dbReference type="Pfam" id="PF18135">
    <property type="entry name" value="Type_ISP_C"/>
    <property type="match status" value="1"/>
</dbReference>
<dbReference type="AlphaFoldDB" id="A0A7S6RET4"/>
<keyword evidence="2 7" id="KW-0489">Methyltransferase</keyword>
<evidence type="ECO:0000256" key="2">
    <source>
        <dbReference type="ARBA" id="ARBA00022603"/>
    </source>
</evidence>
<gene>
    <name evidence="7" type="ORF">IM676_04180</name>
</gene>
<dbReference type="KEGG" id="aee:IM676_04180"/>
<dbReference type="REBASE" id="453021">
    <property type="entry name" value="Ael3563ORF4180P"/>
</dbReference>
<keyword evidence="3" id="KW-0808">Transferase</keyword>
<dbReference type="InterPro" id="IPR050953">
    <property type="entry name" value="N4_N6_ade-DNA_methylase"/>
</dbReference>
<dbReference type="InterPro" id="IPR003356">
    <property type="entry name" value="DNA_methylase_A-5"/>
</dbReference>
<dbReference type="EMBL" id="CP063311">
    <property type="protein sequence ID" value="QOV23508.1"/>
    <property type="molecule type" value="Genomic_DNA"/>
</dbReference>
<proteinExistence type="predicted"/>
<evidence type="ECO:0000313" key="7">
    <source>
        <dbReference type="EMBL" id="QOV23508.1"/>
    </source>
</evidence>
<dbReference type="RefSeq" id="WP_200989054.1">
    <property type="nucleotide sequence ID" value="NZ_CP063311.1"/>
</dbReference>
<evidence type="ECO:0000256" key="1">
    <source>
        <dbReference type="ARBA" id="ARBA00011900"/>
    </source>
</evidence>